<dbReference type="SUPFAM" id="SSF56801">
    <property type="entry name" value="Acetyl-CoA synthetase-like"/>
    <property type="match status" value="1"/>
</dbReference>
<evidence type="ECO:0000313" key="6">
    <source>
        <dbReference type="Proteomes" id="UP001199469"/>
    </source>
</evidence>
<name>A0ABS8PCM7_9PSEU</name>
<dbReference type="EMBL" id="JAJNDB010000005">
    <property type="protein sequence ID" value="MCD2196041.1"/>
    <property type="molecule type" value="Genomic_DNA"/>
</dbReference>
<keyword evidence="6" id="KW-1185">Reference proteome</keyword>
<gene>
    <name evidence="5" type="ORF">LQ327_21960</name>
</gene>
<dbReference type="Proteomes" id="UP001199469">
    <property type="component" value="Unassembled WGS sequence"/>
</dbReference>
<dbReference type="InterPro" id="IPR025110">
    <property type="entry name" value="AMP-bd_C"/>
</dbReference>
<accession>A0ABS8PCM7</accession>
<dbReference type="PROSITE" id="PS00455">
    <property type="entry name" value="AMP_BINDING"/>
    <property type="match status" value="1"/>
</dbReference>
<comment type="similarity">
    <text evidence="1">Belongs to the ATP-dependent AMP-binding enzyme family.</text>
</comment>
<dbReference type="RefSeq" id="WP_230737898.1">
    <property type="nucleotide sequence ID" value="NZ_JAJNDB010000005.1"/>
</dbReference>
<dbReference type="InterPro" id="IPR020845">
    <property type="entry name" value="AMP-binding_CS"/>
</dbReference>
<reference evidence="5 6" key="1">
    <citation type="submission" date="2021-11" db="EMBL/GenBank/DDBJ databases">
        <title>Draft genome sequence of Actinomycetospora sp. SF1 isolated from the rhizosphere soil.</title>
        <authorList>
            <person name="Duangmal K."/>
            <person name="Chantavorakit T."/>
        </authorList>
    </citation>
    <scope>NUCLEOTIDE SEQUENCE [LARGE SCALE GENOMIC DNA]</scope>
    <source>
        <strain evidence="5 6">TBRC 5722</strain>
    </source>
</reference>
<dbReference type="InterPro" id="IPR042099">
    <property type="entry name" value="ANL_N_sf"/>
</dbReference>
<dbReference type="InterPro" id="IPR045851">
    <property type="entry name" value="AMP-bd_C_sf"/>
</dbReference>
<organism evidence="5 6">
    <name type="scientific">Actinomycetospora endophytica</name>
    <dbReference type="NCBI Taxonomy" id="2291215"/>
    <lineage>
        <taxon>Bacteria</taxon>
        <taxon>Bacillati</taxon>
        <taxon>Actinomycetota</taxon>
        <taxon>Actinomycetes</taxon>
        <taxon>Pseudonocardiales</taxon>
        <taxon>Pseudonocardiaceae</taxon>
        <taxon>Actinomycetospora</taxon>
    </lineage>
</organism>
<feature type="domain" description="AMP-dependent synthetase/ligase" evidence="3">
    <location>
        <begin position="26"/>
        <end position="376"/>
    </location>
</feature>
<evidence type="ECO:0000256" key="2">
    <source>
        <dbReference type="ARBA" id="ARBA00022598"/>
    </source>
</evidence>
<dbReference type="Pfam" id="PF00501">
    <property type="entry name" value="AMP-binding"/>
    <property type="match status" value="1"/>
</dbReference>
<dbReference type="InterPro" id="IPR000873">
    <property type="entry name" value="AMP-dep_synth/lig_dom"/>
</dbReference>
<evidence type="ECO:0000313" key="5">
    <source>
        <dbReference type="EMBL" id="MCD2196041.1"/>
    </source>
</evidence>
<dbReference type="PANTHER" id="PTHR43201:SF5">
    <property type="entry name" value="MEDIUM-CHAIN ACYL-COA LIGASE ACSF2, MITOCHONDRIAL"/>
    <property type="match status" value="1"/>
</dbReference>
<protein>
    <submittedName>
        <fullName evidence="5">AMP-binding protein</fullName>
    </submittedName>
</protein>
<feature type="domain" description="AMP-binding enzyme C-terminal" evidence="4">
    <location>
        <begin position="427"/>
        <end position="502"/>
    </location>
</feature>
<keyword evidence="2" id="KW-0436">Ligase</keyword>
<evidence type="ECO:0000259" key="3">
    <source>
        <dbReference type="Pfam" id="PF00501"/>
    </source>
</evidence>
<evidence type="ECO:0000259" key="4">
    <source>
        <dbReference type="Pfam" id="PF13193"/>
    </source>
</evidence>
<sequence>MPAAPVHEPIHDYAPADRTVGTILADKAARIGDRTFLTAGGERWSYGDVHRVTNAYAEGFRRAGVARGDHVALLLGNRPELLWAIWGLGKLGAVAVPLNTAARGDLLVYLLDQSDSILLVAEDDARERVDPAVAAVPAIRSVLGPGELTAFAELPADDPPEMAQVAASDPHLIMYTSGTTGPSKGVVCPHSQGHAVGRSMAVYSGYRPDDVLYTCLPVFHANALWFTIYAALWAEASVALSPGFSARRFWEEIRASGATVFNALGAMANIIWQQPASEHDRDHRVRIAMVVPNSRELRDGFGERYGITVTSVFAMTENCAVTVLGPDDPPDKAGSAGRLRDVDVQIADDDGYPVPVGEVGEICLRPQERGAMMLGYHEMAEATVAVTRDLWFHTGDRGRLDADGFLWFSDRKKEAIRRRGENISAHEVESVLCRHPAIHEAAAVPVPSELGEDDVMAWLVPAPGTEIDYAEVIAFCREHMAYYMVPRYLGRLDALPKTPSEKIEKYKLAVAAREQLAELWDREAAGIRVGRP</sequence>
<dbReference type="PANTHER" id="PTHR43201">
    <property type="entry name" value="ACYL-COA SYNTHETASE"/>
    <property type="match status" value="1"/>
</dbReference>
<dbReference type="Gene3D" id="3.30.300.30">
    <property type="match status" value="1"/>
</dbReference>
<proteinExistence type="inferred from homology"/>
<dbReference type="Pfam" id="PF13193">
    <property type="entry name" value="AMP-binding_C"/>
    <property type="match status" value="1"/>
</dbReference>
<dbReference type="Gene3D" id="3.40.50.12780">
    <property type="entry name" value="N-terminal domain of ligase-like"/>
    <property type="match status" value="1"/>
</dbReference>
<evidence type="ECO:0000256" key="1">
    <source>
        <dbReference type="ARBA" id="ARBA00006432"/>
    </source>
</evidence>
<comment type="caution">
    <text evidence="5">The sequence shown here is derived from an EMBL/GenBank/DDBJ whole genome shotgun (WGS) entry which is preliminary data.</text>
</comment>